<evidence type="ECO:0000313" key="9">
    <source>
        <dbReference type="EMBL" id="CAE0631857.1"/>
    </source>
</evidence>
<evidence type="ECO:0000256" key="4">
    <source>
        <dbReference type="PROSITE-ProRule" id="PRU00175"/>
    </source>
</evidence>
<name>A0A7S3XTF8_HETAK</name>
<dbReference type="PROSITE" id="PS00518">
    <property type="entry name" value="ZF_RING_1"/>
    <property type="match status" value="1"/>
</dbReference>
<protein>
    <recommendedName>
        <fullName evidence="10">RING-type domain-containing protein</fullName>
    </recommendedName>
</protein>
<dbReference type="Pfam" id="PF00097">
    <property type="entry name" value="zf-C3HC4"/>
    <property type="match status" value="1"/>
</dbReference>
<dbReference type="Gene3D" id="3.30.40.10">
    <property type="entry name" value="Zinc/RING finger domain, C3HC4 (zinc finger)"/>
    <property type="match status" value="1"/>
</dbReference>
<dbReference type="SUPFAM" id="SSF54236">
    <property type="entry name" value="Ubiquitin-like"/>
    <property type="match status" value="1"/>
</dbReference>
<dbReference type="PANTHER" id="PTHR46016">
    <property type="entry name" value="ZINC FINGER, RING/FYVE/PHD-TYPE"/>
    <property type="match status" value="1"/>
</dbReference>
<dbReference type="GO" id="GO:0006511">
    <property type="term" value="P:ubiquitin-dependent protein catabolic process"/>
    <property type="evidence" value="ECO:0007669"/>
    <property type="project" value="TreeGrafter"/>
</dbReference>
<dbReference type="InterPro" id="IPR013083">
    <property type="entry name" value="Znf_RING/FYVE/PHD"/>
</dbReference>
<dbReference type="PRINTS" id="PR00348">
    <property type="entry name" value="UBIQUITIN"/>
</dbReference>
<keyword evidence="5" id="KW-0175">Coiled coil</keyword>
<gene>
    <name evidence="9" type="ORF">HAKA00212_LOCUS10562</name>
</gene>
<dbReference type="GO" id="GO:0061630">
    <property type="term" value="F:ubiquitin protein ligase activity"/>
    <property type="evidence" value="ECO:0007669"/>
    <property type="project" value="TreeGrafter"/>
</dbReference>
<dbReference type="InterPro" id="IPR029071">
    <property type="entry name" value="Ubiquitin-like_domsf"/>
</dbReference>
<evidence type="ECO:0000256" key="6">
    <source>
        <dbReference type="SAM" id="MobiDB-lite"/>
    </source>
</evidence>
<feature type="compositionally biased region" description="Low complexity" evidence="6">
    <location>
        <begin position="299"/>
        <end position="310"/>
    </location>
</feature>
<dbReference type="InterPro" id="IPR019956">
    <property type="entry name" value="Ubiquitin_dom"/>
</dbReference>
<sequence>MGIDQIWFVKGQNISENFICSVCTFVFDQPVRLPTCGHFFCKGCIKNWFDRREVHTCPVCRAEVDEEVDIDRLARREDSFRAILEEEERYCSNKDRKCFWTGPVSQLATHLSQECCAAKYISKARQVKSLKAEKQEKDRKLNRLTEENGRLQAVVKQHEADLLKFASKERDALAQQSSMKGEVEYLRLKVKQQEEKISGQQKAAALISKQHEVLAQQEIALTDLISKQHAALAQQNRIKSDMEFLRAKVRKQREQASKLRGKESPRKKVKTTNTSIGKKKQGRNPRKKLAPEQSRVPKGGSSSSSVSGSSDTEEDDAETISVFVKAPQTGKTLVLKVGSLDTVESIKERLVDMLRIPIKKQRLVVGLKTLEDGHRLSDYSIQNETSIQLGLSL</sequence>
<feature type="domain" description="RING-type" evidence="8">
    <location>
        <begin position="20"/>
        <end position="61"/>
    </location>
</feature>
<dbReference type="SMART" id="SM00213">
    <property type="entry name" value="UBQ"/>
    <property type="match status" value="1"/>
</dbReference>
<dbReference type="GO" id="GO:0000209">
    <property type="term" value="P:protein polyubiquitination"/>
    <property type="evidence" value="ECO:0007669"/>
    <property type="project" value="TreeGrafter"/>
</dbReference>
<evidence type="ECO:0000256" key="3">
    <source>
        <dbReference type="ARBA" id="ARBA00022833"/>
    </source>
</evidence>
<dbReference type="InterPro" id="IPR018957">
    <property type="entry name" value="Znf_C3HC4_RING-type"/>
</dbReference>
<evidence type="ECO:0000256" key="5">
    <source>
        <dbReference type="SAM" id="Coils"/>
    </source>
</evidence>
<dbReference type="InterPro" id="IPR000626">
    <property type="entry name" value="Ubiquitin-like_dom"/>
</dbReference>
<dbReference type="SUPFAM" id="SSF57850">
    <property type="entry name" value="RING/U-box"/>
    <property type="match status" value="1"/>
</dbReference>
<dbReference type="AlphaFoldDB" id="A0A7S3XTF8"/>
<dbReference type="GO" id="GO:0008270">
    <property type="term" value="F:zinc ion binding"/>
    <property type="evidence" value="ECO:0007669"/>
    <property type="project" value="UniProtKB-KW"/>
</dbReference>
<dbReference type="SMART" id="SM00184">
    <property type="entry name" value="RING"/>
    <property type="match status" value="1"/>
</dbReference>
<evidence type="ECO:0000256" key="1">
    <source>
        <dbReference type="ARBA" id="ARBA00022723"/>
    </source>
</evidence>
<evidence type="ECO:0000259" key="7">
    <source>
        <dbReference type="PROSITE" id="PS50053"/>
    </source>
</evidence>
<dbReference type="PROSITE" id="PS50089">
    <property type="entry name" value="ZF_RING_2"/>
    <property type="match status" value="1"/>
</dbReference>
<proteinExistence type="predicted"/>
<dbReference type="Pfam" id="PF00240">
    <property type="entry name" value="ubiquitin"/>
    <property type="match status" value="1"/>
</dbReference>
<reference evidence="9" key="1">
    <citation type="submission" date="2021-01" db="EMBL/GenBank/DDBJ databases">
        <authorList>
            <person name="Corre E."/>
            <person name="Pelletier E."/>
            <person name="Niang G."/>
            <person name="Scheremetjew M."/>
            <person name="Finn R."/>
            <person name="Kale V."/>
            <person name="Holt S."/>
            <person name="Cochrane G."/>
            <person name="Meng A."/>
            <person name="Brown T."/>
            <person name="Cohen L."/>
        </authorList>
    </citation>
    <scope>NUCLEOTIDE SEQUENCE</scope>
    <source>
        <strain evidence="9">CCMP3107</strain>
    </source>
</reference>
<evidence type="ECO:0008006" key="10">
    <source>
        <dbReference type="Google" id="ProtNLM"/>
    </source>
</evidence>
<keyword evidence="1" id="KW-0479">Metal-binding</keyword>
<feature type="coiled-coil region" evidence="5">
    <location>
        <begin position="127"/>
        <end position="161"/>
    </location>
</feature>
<keyword evidence="2 4" id="KW-0863">Zinc-finger</keyword>
<evidence type="ECO:0000256" key="2">
    <source>
        <dbReference type="ARBA" id="ARBA00022771"/>
    </source>
</evidence>
<dbReference type="InterPro" id="IPR051438">
    <property type="entry name" value="RNF_E3_ubiq-protein_ligase"/>
</dbReference>
<dbReference type="InterPro" id="IPR017907">
    <property type="entry name" value="Znf_RING_CS"/>
</dbReference>
<feature type="domain" description="Ubiquitin-like" evidence="7">
    <location>
        <begin position="320"/>
        <end position="393"/>
    </location>
</feature>
<feature type="compositionally biased region" description="Basic residues" evidence="6">
    <location>
        <begin position="277"/>
        <end position="288"/>
    </location>
</feature>
<keyword evidence="3" id="KW-0862">Zinc</keyword>
<dbReference type="PANTHER" id="PTHR46016:SF1">
    <property type="entry name" value="RING-TYPE DOMAIN-CONTAINING PROTEIN"/>
    <property type="match status" value="1"/>
</dbReference>
<dbReference type="PROSITE" id="PS50053">
    <property type="entry name" value="UBIQUITIN_2"/>
    <property type="match status" value="1"/>
</dbReference>
<accession>A0A7S3XTF8</accession>
<feature type="region of interest" description="Disordered" evidence="6">
    <location>
        <begin position="249"/>
        <end position="314"/>
    </location>
</feature>
<evidence type="ECO:0000259" key="8">
    <source>
        <dbReference type="PROSITE" id="PS50089"/>
    </source>
</evidence>
<feature type="compositionally biased region" description="Basic and acidic residues" evidence="6">
    <location>
        <begin position="249"/>
        <end position="266"/>
    </location>
</feature>
<organism evidence="9">
    <name type="scientific">Heterosigma akashiwo</name>
    <name type="common">Chromophytic alga</name>
    <name type="synonym">Heterosigma carterae</name>
    <dbReference type="NCBI Taxonomy" id="2829"/>
    <lineage>
        <taxon>Eukaryota</taxon>
        <taxon>Sar</taxon>
        <taxon>Stramenopiles</taxon>
        <taxon>Ochrophyta</taxon>
        <taxon>Raphidophyceae</taxon>
        <taxon>Chattonellales</taxon>
        <taxon>Chattonellaceae</taxon>
        <taxon>Heterosigma</taxon>
    </lineage>
</organism>
<dbReference type="Gene3D" id="3.10.20.90">
    <property type="entry name" value="Phosphatidylinositol 3-kinase Catalytic Subunit, Chain A, domain 1"/>
    <property type="match status" value="1"/>
</dbReference>
<dbReference type="InterPro" id="IPR001841">
    <property type="entry name" value="Znf_RING"/>
</dbReference>
<dbReference type="EMBL" id="HBIU01022721">
    <property type="protein sequence ID" value="CAE0631857.1"/>
    <property type="molecule type" value="Transcribed_RNA"/>
</dbReference>